<reference evidence="1" key="1">
    <citation type="journal article" date="2012" name="Nat. Biotechnol.">
        <title>Reference genome sequence of the model plant Setaria.</title>
        <authorList>
            <person name="Bennetzen J.L."/>
            <person name="Schmutz J."/>
            <person name="Wang H."/>
            <person name="Percifield R."/>
            <person name="Hawkins J."/>
            <person name="Pontaroli A.C."/>
            <person name="Estep M."/>
            <person name="Feng L."/>
            <person name="Vaughn J.N."/>
            <person name="Grimwood J."/>
            <person name="Jenkins J."/>
            <person name="Barry K."/>
            <person name="Lindquist E."/>
            <person name="Hellsten U."/>
            <person name="Deshpande S."/>
            <person name="Wang X."/>
            <person name="Wu X."/>
            <person name="Mitros T."/>
            <person name="Triplett J."/>
            <person name="Yang X."/>
            <person name="Ye C.Y."/>
            <person name="Mauro-Herrera M."/>
            <person name="Wang L."/>
            <person name="Li P."/>
            <person name="Sharma M."/>
            <person name="Sharma R."/>
            <person name="Ronald P.C."/>
            <person name="Panaud O."/>
            <person name="Kellogg E.A."/>
            <person name="Brutnell T.P."/>
            <person name="Doust A.N."/>
            <person name="Tuskan G.A."/>
            <person name="Rokhsar D."/>
            <person name="Devos K.M."/>
        </authorList>
    </citation>
    <scope>NUCLEOTIDE SEQUENCE [LARGE SCALE GENOMIC DNA]</scope>
    <source>
        <strain evidence="1">Yugu1</strain>
    </source>
</reference>
<evidence type="ECO:0000313" key="1">
    <source>
        <dbReference type="EMBL" id="RCV33340.1"/>
    </source>
</evidence>
<organism evidence="1">
    <name type="scientific">Setaria italica</name>
    <name type="common">Foxtail millet</name>
    <name type="synonym">Panicum italicum</name>
    <dbReference type="NCBI Taxonomy" id="4555"/>
    <lineage>
        <taxon>Eukaryota</taxon>
        <taxon>Viridiplantae</taxon>
        <taxon>Streptophyta</taxon>
        <taxon>Embryophyta</taxon>
        <taxon>Tracheophyta</taxon>
        <taxon>Spermatophyta</taxon>
        <taxon>Magnoliopsida</taxon>
        <taxon>Liliopsida</taxon>
        <taxon>Poales</taxon>
        <taxon>Poaceae</taxon>
        <taxon>PACMAD clade</taxon>
        <taxon>Panicoideae</taxon>
        <taxon>Panicodae</taxon>
        <taxon>Paniceae</taxon>
        <taxon>Cenchrinae</taxon>
        <taxon>Setaria</taxon>
    </lineage>
</organism>
<gene>
    <name evidence="1" type="ORF">SETIT_7G076300v2</name>
</gene>
<accession>A0A368RUV4</accession>
<dbReference type="AlphaFoldDB" id="A0A368RUV4"/>
<protein>
    <submittedName>
        <fullName evidence="1">Uncharacterized protein</fullName>
    </submittedName>
</protein>
<sequence>MDALFPPQVGGDDGFHLSANRGYGCGRADSIPTCVCSLRVINQRRQIRQARRLGRHVVDQTPATMMQGPAFAADLHSLLPSWMMIPMSIHPTLRYFIRCLNFQKRPTFHLLFLLFKFPPFKQFFFHGGHNLRA</sequence>
<dbReference type="EMBL" id="CM003534">
    <property type="protein sequence ID" value="RCV33340.1"/>
    <property type="molecule type" value="Genomic_DNA"/>
</dbReference>
<name>A0A368RUV4_SETIT</name>
<proteinExistence type="predicted"/>
<reference evidence="1" key="2">
    <citation type="submission" date="2015-07" db="EMBL/GenBank/DDBJ databases">
        <authorList>
            <person name="Noorani M."/>
        </authorList>
    </citation>
    <scope>NUCLEOTIDE SEQUENCE</scope>
    <source>
        <strain evidence="1">Yugu1</strain>
    </source>
</reference>